<reference evidence="2" key="1">
    <citation type="submission" date="2018-05" db="EMBL/GenBank/DDBJ databases">
        <authorList>
            <person name="Lanie J.A."/>
            <person name="Ng W.-L."/>
            <person name="Kazmierczak K.M."/>
            <person name="Andrzejewski T.M."/>
            <person name="Davidsen T.M."/>
            <person name="Wayne K.J."/>
            <person name="Tettelin H."/>
            <person name="Glass J.I."/>
            <person name="Rusch D."/>
            <person name="Podicherti R."/>
            <person name="Tsui H.-C.T."/>
            <person name="Winkler M.E."/>
        </authorList>
    </citation>
    <scope>NUCLEOTIDE SEQUENCE</scope>
</reference>
<accession>A0A381U520</accession>
<evidence type="ECO:0000313" key="2">
    <source>
        <dbReference type="EMBL" id="SVA23340.1"/>
    </source>
</evidence>
<dbReference type="EMBL" id="UINC01005754">
    <property type="protein sequence ID" value="SVA23340.1"/>
    <property type="molecule type" value="Genomic_DNA"/>
</dbReference>
<protein>
    <submittedName>
        <fullName evidence="2">Uncharacterized protein</fullName>
    </submittedName>
</protein>
<feature type="region of interest" description="Disordered" evidence="1">
    <location>
        <begin position="193"/>
        <end position="221"/>
    </location>
</feature>
<sequence>MSPTPTFPTDQLRVEAWDDPLVDRLGHDPRSTYTEHYWLGILGPSACWLLRRLADGLDAEPAGFDLDLPDTAASIGLRLNGGRHAPFLRTLGRLCQFRMARQAGPTTLEVRRHLPPLTLSQADRLPTELRDRHRAFMEATRRDHEAEAIRRARHLALTLVHLGEGLDATERQLREWCFEPALCLEAAGWAWGSRRHPSNRTNNESPEGRAPEFLPALDGAA</sequence>
<gene>
    <name evidence="2" type="ORF">METZ01_LOCUS76194</name>
</gene>
<proteinExistence type="predicted"/>
<name>A0A381U520_9ZZZZ</name>
<organism evidence="2">
    <name type="scientific">marine metagenome</name>
    <dbReference type="NCBI Taxonomy" id="408172"/>
    <lineage>
        <taxon>unclassified sequences</taxon>
        <taxon>metagenomes</taxon>
        <taxon>ecological metagenomes</taxon>
    </lineage>
</organism>
<dbReference type="AlphaFoldDB" id="A0A381U520"/>
<evidence type="ECO:0000256" key="1">
    <source>
        <dbReference type="SAM" id="MobiDB-lite"/>
    </source>
</evidence>